<keyword evidence="7" id="KW-0653">Protein transport</keyword>
<feature type="transmembrane region" description="Helical" evidence="8">
    <location>
        <begin position="20"/>
        <end position="37"/>
    </location>
</feature>
<keyword evidence="4 7" id="KW-0812">Transmembrane</keyword>
<gene>
    <name evidence="9" type="ORF">SBA1_20148</name>
</gene>
<dbReference type="GO" id="GO:0022857">
    <property type="term" value="F:transmembrane transporter activity"/>
    <property type="evidence" value="ECO:0007669"/>
    <property type="project" value="InterPro"/>
</dbReference>
<reference evidence="10" key="1">
    <citation type="submission" date="2018-02" db="EMBL/GenBank/DDBJ databases">
        <authorList>
            <person name="Hausmann B."/>
        </authorList>
    </citation>
    <scope>NUCLEOTIDE SEQUENCE [LARGE SCALE GENOMIC DNA]</scope>
    <source>
        <strain evidence="10">Peat soil MAG SbA1</strain>
    </source>
</reference>
<keyword evidence="3" id="KW-1003">Cell membrane</keyword>
<evidence type="ECO:0000256" key="3">
    <source>
        <dbReference type="ARBA" id="ARBA00022475"/>
    </source>
</evidence>
<organism evidence="9 10">
    <name type="scientific">Candidatus Sulfotelmatobacter kueseliae</name>
    <dbReference type="NCBI Taxonomy" id="2042962"/>
    <lineage>
        <taxon>Bacteria</taxon>
        <taxon>Pseudomonadati</taxon>
        <taxon>Acidobacteriota</taxon>
        <taxon>Terriglobia</taxon>
        <taxon>Terriglobales</taxon>
        <taxon>Candidatus Korobacteraceae</taxon>
        <taxon>Candidatus Sulfotelmatobacter</taxon>
    </lineage>
</organism>
<evidence type="ECO:0000256" key="2">
    <source>
        <dbReference type="ARBA" id="ARBA00005811"/>
    </source>
</evidence>
<dbReference type="PANTHER" id="PTHR30558">
    <property type="entry name" value="EXBD MEMBRANE COMPONENT OF PMF-DRIVEN MACROMOLECULE IMPORT SYSTEM"/>
    <property type="match status" value="1"/>
</dbReference>
<dbReference type="EMBL" id="OMOD01000111">
    <property type="protein sequence ID" value="SPF38447.1"/>
    <property type="molecule type" value="Genomic_DNA"/>
</dbReference>
<dbReference type="OrthoDB" id="120878at2"/>
<evidence type="ECO:0000313" key="9">
    <source>
        <dbReference type="EMBL" id="SPF38447.1"/>
    </source>
</evidence>
<dbReference type="Pfam" id="PF02472">
    <property type="entry name" value="ExbD"/>
    <property type="match status" value="1"/>
</dbReference>
<protein>
    <submittedName>
        <fullName evidence="9">Outer membrane transport energization protein ExbD</fullName>
    </submittedName>
</protein>
<evidence type="ECO:0000256" key="4">
    <source>
        <dbReference type="ARBA" id="ARBA00022692"/>
    </source>
</evidence>
<comment type="subcellular location">
    <subcellularLocation>
        <location evidence="1">Cell membrane</location>
        <topology evidence="1">Single-pass membrane protein</topology>
    </subcellularLocation>
    <subcellularLocation>
        <location evidence="7">Cell membrane</location>
        <topology evidence="7">Single-pass type II membrane protein</topology>
    </subcellularLocation>
</comment>
<dbReference type="Gene3D" id="3.30.420.270">
    <property type="match status" value="1"/>
</dbReference>
<evidence type="ECO:0000256" key="7">
    <source>
        <dbReference type="RuleBase" id="RU003879"/>
    </source>
</evidence>
<evidence type="ECO:0000256" key="1">
    <source>
        <dbReference type="ARBA" id="ARBA00004162"/>
    </source>
</evidence>
<evidence type="ECO:0000256" key="8">
    <source>
        <dbReference type="SAM" id="Phobius"/>
    </source>
</evidence>
<keyword evidence="7" id="KW-0813">Transport</keyword>
<keyword evidence="5 8" id="KW-1133">Transmembrane helix</keyword>
<dbReference type="AlphaFoldDB" id="A0A2U3KFW6"/>
<dbReference type="Proteomes" id="UP000238701">
    <property type="component" value="Unassembled WGS sequence"/>
</dbReference>
<keyword evidence="6 8" id="KW-0472">Membrane</keyword>
<comment type="similarity">
    <text evidence="2 7">Belongs to the ExbD/TolR family.</text>
</comment>
<evidence type="ECO:0000313" key="10">
    <source>
        <dbReference type="Proteomes" id="UP000238701"/>
    </source>
</evidence>
<dbReference type="GO" id="GO:0015031">
    <property type="term" value="P:protein transport"/>
    <property type="evidence" value="ECO:0007669"/>
    <property type="project" value="UniProtKB-KW"/>
</dbReference>
<name>A0A2U3KFW6_9BACT</name>
<evidence type="ECO:0000256" key="6">
    <source>
        <dbReference type="ARBA" id="ARBA00023136"/>
    </source>
</evidence>
<accession>A0A2U3KFW6</accession>
<evidence type="ECO:0000256" key="5">
    <source>
        <dbReference type="ARBA" id="ARBA00022989"/>
    </source>
</evidence>
<proteinExistence type="inferred from homology"/>
<dbReference type="InterPro" id="IPR003400">
    <property type="entry name" value="ExbD"/>
</dbReference>
<sequence length="147" mass="16401">MAFSIAGGGASRPQINVTPLIDVLLTLIVMFMLVVAMDPEYGEKAQIPQPPTDGKSAPQPERTVVIQVVWTAKDQTPTVKINREDVRWEDLETRLEQIYLTRVEKVAFVRGDADLDFQYVAEVIDVAHHAGVDRIGLLTQDRMVEGE</sequence>
<dbReference type="GO" id="GO:0005886">
    <property type="term" value="C:plasma membrane"/>
    <property type="evidence" value="ECO:0007669"/>
    <property type="project" value="UniProtKB-SubCell"/>
</dbReference>